<accession>A0A482VMJ3</accession>
<keyword evidence="2" id="KW-0963">Cytoplasm</keyword>
<dbReference type="PANTHER" id="PTHR46853">
    <property type="entry name" value="METHYLOSOME PROTEIN 50"/>
    <property type="match status" value="1"/>
</dbReference>
<dbReference type="Pfam" id="PF00400">
    <property type="entry name" value="WD40"/>
    <property type="match status" value="1"/>
</dbReference>
<evidence type="ECO:0000313" key="4">
    <source>
        <dbReference type="Proteomes" id="UP000292052"/>
    </source>
</evidence>
<organism evidence="3 4">
    <name type="scientific">Asbolus verrucosus</name>
    <name type="common">Desert ironclad beetle</name>
    <dbReference type="NCBI Taxonomy" id="1661398"/>
    <lineage>
        <taxon>Eukaryota</taxon>
        <taxon>Metazoa</taxon>
        <taxon>Ecdysozoa</taxon>
        <taxon>Arthropoda</taxon>
        <taxon>Hexapoda</taxon>
        <taxon>Insecta</taxon>
        <taxon>Pterygota</taxon>
        <taxon>Neoptera</taxon>
        <taxon>Endopterygota</taxon>
        <taxon>Coleoptera</taxon>
        <taxon>Polyphaga</taxon>
        <taxon>Cucujiformia</taxon>
        <taxon>Tenebrionidae</taxon>
        <taxon>Pimeliinae</taxon>
        <taxon>Asbolus</taxon>
    </lineage>
</organism>
<dbReference type="PANTHER" id="PTHR46853:SF1">
    <property type="entry name" value="METHYLOSOME PROTEIN 50"/>
    <property type="match status" value="1"/>
</dbReference>
<comment type="caution">
    <text evidence="3">The sequence shown here is derived from an EMBL/GenBank/DDBJ whole genome shotgun (WGS) entry which is preliminary data.</text>
</comment>
<feature type="non-terminal residue" evidence="3">
    <location>
        <position position="1"/>
    </location>
</feature>
<gene>
    <name evidence="3" type="ORF">BDFB_014664</name>
</gene>
<protein>
    <submittedName>
        <fullName evidence="3">Methylosome protein 50</fullName>
    </submittedName>
</protein>
<evidence type="ECO:0000256" key="1">
    <source>
        <dbReference type="ARBA" id="ARBA00004496"/>
    </source>
</evidence>
<evidence type="ECO:0000313" key="3">
    <source>
        <dbReference type="EMBL" id="RZC33657.1"/>
    </source>
</evidence>
<dbReference type="STRING" id="1661398.A0A482VMJ3"/>
<dbReference type="GO" id="GO:0034709">
    <property type="term" value="C:methylosome"/>
    <property type="evidence" value="ECO:0007669"/>
    <property type="project" value="TreeGrafter"/>
</dbReference>
<keyword evidence="4" id="KW-1185">Reference proteome</keyword>
<dbReference type="Proteomes" id="UP000292052">
    <property type="component" value="Unassembled WGS sequence"/>
</dbReference>
<dbReference type="AlphaFoldDB" id="A0A482VMJ3"/>
<proteinExistence type="predicted"/>
<dbReference type="SUPFAM" id="SSF50978">
    <property type="entry name" value="WD40 repeat-like"/>
    <property type="match status" value="1"/>
</dbReference>
<dbReference type="Gene3D" id="2.130.10.10">
    <property type="entry name" value="YVTN repeat-like/Quinoprotein amine dehydrogenase"/>
    <property type="match status" value="1"/>
</dbReference>
<reference evidence="3 4" key="1">
    <citation type="submission" date="2017-03" db="EMBL/GenBank/DDBJ databases">
        <title>Genome of the blue death feigning beetle - Asbolus verrucosus.</title>
        <authorList>
            <person name="Rider S.D."/>
        </authorList>
    </citation>
    <scope>NUCLEOTIDE SEQUENCE [LARGE SCALE GENOMIC DNA]</scope>
    <source>
        <strain evidence="3">Butters</strain>
        <tissue evidence="3">Head and leg muscle</tissue>
    </source>
</reference>
<dbReference type="InterPro" id="IPR015943">
    <property type="entry name" value="WD40/YVTN_repeat-like_dom_sf"/>
</dbReference>
<comment type="subcellular location">
    <subcellularLocation>
        <location evidence="1">Cytoplasm</location>
    </subcellularLocation>
</comment>
<sequence>EDTGVLNILSISSDNKALESAGYFKEIDRIPKLAVWKNSTRILTCSKNAVAIWDINSTTRKPVQHFQDYHTELVNYVDTIKSEPNLFASVSMDRKCCFWDDRNPSPAFVLYNNEFYSLTSVACNQNNTNYIVVGTEGGDIYLLDRREPKDFISVASCNCYIYRLVFDDSNKLAVCGDLNKVLVFKCEDEILNNAYCNDKHCAIVRGLAWFNETLYSCGFDKQIVKHLL</sequence>
<evidence type="ECO:0000256" key="2">
    <source>
        <dbReference type="ARBA" id="ARBA00022490"/>
    </source>
</evidence>
<dbReference type="SMART" id="SM00320">
    <property type="entry name" value="WD40"/>
    <property type="match status" value="3"/>
</dbReference>
<dbReference type="InterPro" id="IPR001680">
    <property type="entry name" value="WD40_rpt"/>
</dbReference>
<dbReference type="GO" id="GO:0007309">
    <property type="term" value="P:oocyte axis specification"/>
    <property type="evidence" value="ECO:0007669"/>
    <property type="project" value="TreeGrafter"/>
</dbReference>
<dbReference type="EMBL" id="QDEB01087120">
    <property type="protein sequence ID" value="RZC33657.1"/>
    <property type="molecule type" value="Genomic_DNA"/>
</dbReference>
<dbReference type="OrthoDB" id="10260946at2759"/>
<name>A0A482VMJ3_ASBVE</name>
<dbReference type="InterPro" id="IPR036322">
    <property type="entry name" value="WD40_repeat_dom_sf"/>
</dbReference>
<dbReference type="InterPro" id="IPR052139">
    <property type="entry name" value="Methylosome_Comp_WDR77"/>
</dbReference>